<dbReference type="Proteomes" id="UP000070533">
    <property type="component" value="Unassembled WGS sequence"/>
</dbReference>
<dbReference type="AlphaFoldDB" id="A0A133QC84"/>
<evidence type="ECO:0000313" key="2">
    <source>
        <dbReference type="Proteomes" id="UP000070533"/>
    </source>
</evidence>
<dbReference type="PATRIC" id="fig|28128.5.peg.1054"/>
<gene>
    <name evidence="1" type="ORF">HMPREF3226_01044</name>
</gene>
<organism evidence="1 2">
    <name type="scientific">Prevotella corporis</name>
    <dbReference type="NCBI Taxonomy" id="28128"/>
    <lineage>
        <taxon>Bacteria</taxon>
        <taxon>Pseudomonadati</taxon>
        <taxon>Bacteroidota</taxon>
        <taxon>Bacteroidia</taxon>
        <taxon>Bacteroidales</taxon>
        <taxon>Prevotellaceae</taxon>
        <taxon>Prevotella</taxon>
    </lineage>
</organism>
<reference evidence="2" key="1">
    <citation type="submission" date="2016-01" db="EMBL/GenBank/DDBJ databases">
        <authorList>
            <person name="Mitreva M."/>
            <person name="Pepin K.H."/>
            <person name="Mihindukulasuriya K.A."/>
            <person name="Fulton R."/>
            <person name="Fronick C."/>
            <person name="O'Laughlin M."/>
            <person name="Miner T."/>
            <person name="Herter B."/>
            <person name="Rosa B.A."/>
            <person name="Cordes M."/>
            <person name="Tomlinson C."/>
            <person name="Wollam A."/>
            <person name="Palsikar V.B."/>
            <person name="Mardis E.R."/>
            <person name="Wilson R.K."/>
        </authorList>
    </citation>
    <scope>NUCLEOTIDE SEQUENCE [LARGE SCALE GENOMIC DNA]</scope>
    <source>
        <strain evidence="2">MJR7716</strain>
    </source>
</reference>
<accession>A0A133QC84</accession>
<name>A0A133QC84_9BACT</name>
<evidence type="ECO:0000313" key="1">
    <source>
        <dbReference type="EMBL" id="KXA40495.1"/>
    </source>
</evidence>
<protein>
    <submittedName>
        <fullName evidence="1">Uncharacterized protein</fullName>
    </submittedName>
</protein>
<dbReference type="STRING" id="28128.HMPREF3226_01044"/>
<keyword evidence="2" id="KW-1185">Reference proteome</keyword>
<proteinExistence type="predicted"/>
<comment type="caution">
    <text evidence="1">The sequence shown here is derived from an EMBL/GenBank/DDBJ whole genome shotgun (WGS) entry which is preliminary data.</text>
</comment>
<sequence>MPHLIRHLVDNELGIVQTFDVLIVLCGGKEIAYRDYLCFLLIIENNFLAYTRKALVVSQYAGNEFFPIQATYCRSTEVLIVFVIPLNVDEVIKCLVCPFLWTFIWHLCLDVFWEDMELMYKAIYSDMGILLLNDIGHIIKTIIISVQFVFF</sequence>
<dbReference type="EMBL" id="LRQG01000068">
    <property type="protein sequence ID" value="KXA40495.1"/>
    <property type="molecule type" value="Genomic_DNA"/>
</dbReference>